<evidence type="ECO:0000256" key="1">
    <source>
        <dbReference type="ARBA" id="ARBA00022729"/>
    </source>
</evidence>
<dbReference type="InterPro" id="IPR023214">
    <property type="entry name" value="HAD_sf"/>
</dbReference>
<gene>
    <name evidence="3" type="ORF">FOY51_20345</name>
</gene>
<name>A0A5A7S500_9NOCA</name>
<dbReference type="EMBL" id="VLNY01000011">
    <property type="protein sequence ID" value="KAA0021248.1"/>
    <property type="molecule type" value="Genomic_DNA"/>
</dbReference>
<protein>
    <submittedName>
        <fullName evidence="3">Phosphatase</fullName>
    </submittedName>
</protein>
<keyword evidence="1 2" id="KW-0732">Signal</keyword>
<dbReference type="InterPro" id="IPR005519">
    <property type="entry name" value="Acid_phosphat_B-like"/>
</dbReference>
<dbReference type="Pfam" id="PF03767">
    <property type="entry name" value="Acid_phosphat_B"/>
    <property type="match status" value="1"/>
</dbReference>
<dbReference type="OrthoDB" id="193314at2"/>
<feature type="signal peptide" evidence="2">
    <location>
        <begin position="1"/>
        <end position="18"/>
    </location>
</feature>
<evidence type="ECO:0000313" key="4">
    <source>
        <dbReference type="Proteomes" id="UP000322244"/>
    </source>
</evidence>
<dbReference type="InterPro" id="IPR036412">
    <property type="entry name" value="HAD-like_sf"/>
</dbReference>
<dbReference type="Gene3D" id="3.40.50.1000">
    <property type="entry name" value="HAD superfamily/HAD-like"/>
    <property type="match status" value="1"/>
</dbReference>
<reference evidence="3 4" key="1">
    <citation type="submission" date="2019-07" db="EMBL/GenBank/DDBJ databases">
        <title>Rhodococcus cavernicolus sp. nov., isolated from a cave.</title>
        <authorList>
            <person name="Lee S.D."/>
        </authorList>
    </citation>
    <scope>NUCLEOTIDE SEQUENCE [LARGE SCALE GENOMIC DNA]</scope>
    <source>
        <strain evidence="3 4">C1-24</strain>
    </source>
</reference>
<sequence>MHRLSAAVAVVVTGIALAASSGGTAAAQPIALAPLPSYDAWIADVTPVAAQAKEFVEQRAPQVTKPAVVFDIDNTTLETQYHFHVTRIPALQPSLAVAKAAKTNGAAVFFVTGRPEVLREVSRSNLLAVGYPVDGLYLTDLQDIANLQKYKTAERTAIEALGYTIVANIGNSATDLAGGHAEQTFKLPDYNGALN</sequence>
<evidence type="ECO:0000256" key="2">
    <source>
        <dbReference type="SAM" id="SignalP"/>
    </source>
</evidence>
<dbReference type="AlphaFoldDB" id="A0A5A7S500"/>
<dbReference type="PANTHER" id="PTHR31284">
    <property type="entry name" value="ACID PHOSPHATASE-LIKE PROTEIN"/>
    <property type="match status" value="1"/>
</dbReference>
<proteinExistence type="predicted"/>
<feature type="chain" id="PRO_5038392495" evidence="2">
    <location>
        <begin position="19"/>
        <end position="195"/>
    </location>
</feature>
<organism evidence="3 4">
    <name type="scientific">Antrihabitans cavernicola</name>
    <dbReference type="NCBI Taxonomy" id="2495913"/>
    <lineage>
        <taxon>Bacteria</taxon>
        <taxon>Bacillati</taxon>
        <taxon>Actinomycetota</taxon>
        <taxon>Actinomycetes</taxon>
        <taxon>Mycobacteriales</taxon>
        <taxon>Nocardiaceae</taxon>
        <taxon>Antrihabitans</taxon>
    </lineage>
</organism>
<keyword evidence="4" id="KW-1185">Reference proteome</keyword>
<comment type="caution">
    <text evidence="3">The sequence shown here is derived from an EMBL/GenBank/DDBJ whole genome shotgun (WGS) entry which is preliminary data.</text>
</comment>
<dbReference type="PANTHER" id="PTHR31284:SF10">
    <property type="entry name" value="ACID PHOSPHATASE-LIKE PROTEIN"/>
    <property type="match status" value="1"/>
</dbReference>
<dbReference type="Proteomes" id="UP000322244">
    <property type="component" value="Unassembled WGS sequence"/>
</dbReference>
<accession>A0A5A7S500</accession>
<dbReference type="SUPFAM" id="SSF56784">
    <property type="entry name" value="HAD-like"/>
    <property type="match status" value="1"/>
</dbReference>
<evidence type="ECO:0000313" key="3">
    <source>
        <dbReference type="EMBL" id="KAA0021248.1"/>
    </source>
</evidence>
<dbReference type="RefSeq" id="WP_149432081.1">
    <property type="nucleotide sequence ID" value="NZ_VLNY01000011.1"/>
</dbReference>